<accession>A0A0F9AJB5</accession>
<dbReference type="InterPro" id="IPR043502">
    <property type="entry name" value="DNA/RNA_pol_sf"/>
</dbReference>
<gene>
    <name evidence="2" type="ORF">LCGC14_2643540</name>
</gene>
<dbReference type="EMBL" id="LAZR01045650">
    <property type="protein sequence ID" value="KKK98360.1"/>
    <property type="molecule type" value="Genomic_DNA"/>
</dbReference>
<name>A0A0F9AJB5_9ZZZZ</name>
<organism evidence="2">
    <name type="scientific">marine sediment metagenome</name>
    <dbReference type="NCBI Taxonomy" id="412755"/>
    <lineage>
        <taxon>unclassified sequences</taxon>
        <taxon>metagenomes</taxon>
        <taxon>ecological metagenomes</taxon>
    </lineage>
</organism>
<dbReference type="GO" id="GO:0006302">
    <property type="term" value="P:double-strand break repair"/>
    <property type="evidence" value="ECO:0007669"/>
    <property type="project" value="TreeGrafter"/>
</dbReference>
<dbReference type="PANTHER" id="PTHR10133">
    <property type="entry name" value="DNA POLYMERASE I"/>
    <property type="match status" value="1"/>
</dbReference>
<protein>
    <recommendedName>
        <fullName evidence="1">DNA-directed DNA polymerase family A palm domain-containing protein</fullName>
    </recommendedName>
</protein>
<reference evidence="2" key="1">
    <citation type="journal article" date="2015" name="Nature">
        <title>Complex archaea that bridge the gap between prokaryotes and eukaryotes.</title>
        <authorList>
            <person name="Spang A."/>
            <person name="Saw J.H."/>
            <person name="Jorgensen S.L."/>
            <person name="Zaremba-Niedzwiedzka K."/>
            <person name="Martijn J."/>
            <person name="Lind A.E."/>
            <person name="van Eijk R."/>
            <person name="Schleper C."/>
            <person name="Guy L."/>
            <person name="Ettema T.J."/>
        </authorList>
    </citation>
    <scope>NUCLEOTIDE SEQUENCE</scope>
</reference>
<sequence length="342" mass="39289">YGETGDEILLQIVKIRQIRKLLSTYLSPKAIPHGRITYSVNPVRTKTQRWSSGQTIIITLPPKKQGGYRTKTGVNAQTIPPEVRKTIIADPGMILFDADLEQAEDRIVAYAGGVKKKIHAYENGVDPHALSASGFFGVTIEEVLAEAKEYKRTGRIPPMRYIGKQSNHAFNYEEGWMTFMRQLNKKADETGIRINAAQSKRIRINHFALYPEIEYNYWAWIQEQLNSRQKLYNAFGYERIFYGLRHWKQRDQPVYRDAYSWYAQSVPSEIINRGMVRIHKQLPEVEILLHTHDGMLGQVPEAQADDILPIIPTLLDEALDINGYELHIPVEVRSGHCWGTLE</sequence>
<feature type="domain" description="DNA-directed DNA polymerase family A palm" evidence="1">
    <location>
        <begin position="82"/>
        <end position="303"/>
    </location>
</feature>
<dbReference type="InterPro" id="IPR002298">
    <property type="entry name" value="DNA_polymerase_A"/>
</dbReference>
<dbReference type="SMART" id="SM00482">
    <property type="entry name" value="POLAc"/>
    <property type="match status" value="1"/>
</dbReference>
<dbReference type="AlphaFoldDB" id="A0A0F9AJB5"/>
<dbReference type="GO" id="GO:0003677">
    <property type="term" value="F:DNA binding"/>
    <property type="evidence" value="ECO:0007669"/>
    <property type="project" value="InterPro"/>
</dbReference>
<evidence type="ECO:0000259" key="1">
    <source>
        <dbReference type="SMART" id="SM00482"/>
    </source>
</evidence>
<dbReference type="InterPro" id="IPR001098">
    <property type="entry name" value="DNA-dir_DNA_pol_A_palm_dom"/>
</dbReference>
<evidence type="ECO:0000313" key="2">
    <source>
        <dbReference type="EMBL" id="KKK98360.1"/>
    </source>
</evidence>
<proteinExistence type="predicted"/>
<feature type="non-terminal residue" evidence="2">
    <location>
        <position position="1"/>
    </location>
</feature>
<dbReference type="PANTHER" id="PTHR10133:SF62">
    <property type="entry name" value="DNA POLYMERASE THETA"/>
    <property type="match status" value="1"/>
</dbReference>
<dbReference type="Gene3D" id="3.30.70.370">
    <property type="match status" value="1"/>
</dbReference>
<comment type="caution">
    <text evidence="2">The sequence shown here is derived from an EMBL/GenBank/DDBJ whole genome shotgun (WGS) entry which is preliminary data.</text>
</comment>
<dbReference type="Gene3D" id="1.10.150.20">
    <property type="entry name" value="5' to 3' exonuclease, C-terminal subdomain"/>
    <property type="match status" value="1"/>
</dbReference>
<dbReference type="Pfam" id="PF00476">
    <property type="entry name" value="DNA_pol_A"/>
    <property type="match status" value="1"/>
</dbReference>
<dbReference type="GO" id="GO:0003887">
    <property type="term" value="F:DNA-directed DNA polymerase activity"/>
    <property type="evidence" value="ECO:0007669"/>
    <property type="project" value="InterPro"/>
</dbReference>
<dbReference type="GO" id="GO:0006261">
    <property type="term" value="P:DNA-templated DNA replication"/>
    <property type="evidence" value="ECO:0007669"/>
    <property type="project" value="InterPro"/>
</dbReference>
<dbReference type="SUPFAM" id="SSF56672">
    <property type="entry name" value="DNA/RNA polymerases"/>
    <property type="match status" value="1"/>
</dbReference>